<dbReference type="GO" id="GO:0016779">
    <property type="term" value="F:nucleotidyltransferase activity"/>
    <property type="evidence" value="ECO:0007669"/>
    <property type="project" value="UniProtKB-KW"/>
</dbReference>
<keyword evidence="3" id="KW-1185">Reference proteome</keyword>
<feature type="domain" description="THIF-type NAD/FAD binding fold" evidence="1">
    <location>
        <begin position="167"/>
        <end position="377"/>
    </location>
</feature>
<sequence length="432" mass="46990">MSPRNPYIVMPRDAVTKIAGSDLSRGSLVLRRVPADDMYVVQTVETGKDIRLPAEVPREYAALRSGDPHHAAQWIRVATNDAHLHHLFLSRRPDISIGFKEFRELVPGVSDPGNNLGVVVTHDPDLPPELMEAGAPEFAGWAVRRDGVEPLPIEIEPEVLGLAQLTGKWPIEQLAANSILVVGCGSIGSAAAEALAGYGVGRVELVDPDRFLWHNMLRHTLGPESVGRFKVAAMKDHLAQHWPQQTVVAHRRDVVAEAHYIRPIVDRVDLVLCAADGIAPRRVVSHLSRRARKPAILACVLDNGSIGEVIRLRPTPRFGCLLCLRQQLADQGAMDAEADQELDYGTGRVHQPMTAVPPDLRYVGTFAAKVAIATLLESLHGDHTQQVPGEHAIIGLRPAGDLADPFDLSHAGDVRWSSIPRPRASCPTCSPA</sequence>
<dbReference type="GO" id="GO:0008641">
    <property type="term" value="F:ubiquitin-like modifier activating enzyme activity"/>
    <property type="evidence" value="ECO:0007669"/>
    <property type="project" value="InterPro"/>
</dbReference>
<protein>
    <submittedName>
        <fullName evidence="2">Molybdopterin/thiamine biosynthesis adenylyltransferase</fullName>
    </submittedName>
</protein>
<dbReference type="Gene3D" id="3.40.50.720">
    <property type="entry name" value="NAD(P)-binding Rossmann-like Domain"/>
    <property type="match status" value="1"/>
</dbReference>
<dbReference type="InterPro" id="IPR000594">
    <property type="entry name" value="ThiF_NAD_FAD-bd"/>
</dbReference>
<comment type="caution">
    <text evidence="2">The sequence shown here is derived from an EMBL/GenBank/DDBJ whole genome shotgun (WGS) entry which is preliminary data.</text>
</comment>
<dbReference type="Proteomes" id="UP000237822">
    <property type="component" value="Unassembled WGS sequence"/>
</dbReference>
<reference evidence="2 3" key="1">
    <citation type="submission" date="2018-03" db="EMBL/GenBank/DDBJ databases">
        <title>Genomic Encyclopedia of Archaeal and Bacterial Type Strains, Phase II (KMG-II): from individual species to whole genera.</title>
        <authorList>
            <person name="Goeker M."/>
        </authorList>
    </citation>
    <scope>NUCLEOTIDE SEQUENCE [LARGE SCALE GENOMIC DNA]</scope>
    <source>
        <strain evidence="2 3">ATCC BAA-1496</strain>
    </source>
</reference>
<dbReference type="Pfam" id="PF00899">
    <property type="entry name" value="ThiF"/>
    <property type="match status" value="1"/>
</dbReference>
<keyword evidence="2" id="KW-0808">Transferase</keyword>
<dbReference type="GO" id="GO:0061504">
    <property type="term" value="P:cyclic threonylcarbamoyladenosine biosynthetic process"/>
    <property type="evidence" value="ECO:0007669"/>
    <property type="project" value="TreeGrafter"/>
</dbReference>
<name>A0A2T0TXP3_9MICO</name>
<dbReference type="EMBL" id="PVTI01000039">
    <property type="protein sequence ID" value="PRY50442.1"/>
    <property type="molecule type" value="Genomic_DNA"/>
</dbReference>
<dbReference type="RefSeq" id="WP_106298947.1">
    <property type="nucleotide sequence ID" value="NZ_PVTI01000039.1"/>
</dbReference>
<evidence type="ECO:0000313" key="2">
    <source>
        <dbReference type="EMBL" id="PRY50442.1"/>
    </source>
</evidence>
<evidence type="ECO:0000259" key="1">
    <source>
        <dbReference type="Pfam" id="PF00899"/>
    </source>
</evidence>
<organism evidence="2 3">
    <name type="scientific">Knoellia remsis</name>
    <dbReference type="NCBI Taxonomy" id="407159"/>
    <lineage>
        <taxon>Bacteria</taxon>
        <taxon>Bacillati</taxon>
        <taxon>Actinomycetota</taxon>
        <taxon>Actinomycetes</taxon>
        <taxon>Micrococcales</taxon>
        <taxon>Intrasporangiaceae</taxon>
        <taxon>Knoellia</taxon>
    </lineage>
</organism>
<proteinExistence type="predicted"/>
<dbReference type="OrthoDB" id="8773615at2"/>
<dbReference type="PANTHER" id="PTHR43267:SF1">
    <property type="entry name" value="TRNA THREONYLCARBAMOYLADENOSINE DEHYDRATASE"/>
    <property type="match status" value="1"/>
</dbReference>
<evidence type="ECO:0000313" key="3">
    <source>
        <dbReference type="Proteomes" id="UP000237822"/>
    </source>
</evidence>
<dbReference type="InterPro" id="IPR045886">
    <property type="entry name" value="ThiF/MoeB/HesA"/>
</dbReference>
<dbReference type="PANTHER" id="PTHR43267">
    <property type="entry name" value="TRNA THREONYLCARBAMOYLADENOSINE DEHYDRATASE"/>
    <property type="match status" value="1"/>
</dbReference>
<gene>
    <name evidence="2" type="ORF">BCF74_13916</name>
</gene>
<dbReference type="AlphaFoldDB" id="A0A2T0TXP3"/>
<dbReference type="SUPFAM" id="SSF69572">
    <property type="entry name" value="Activating enzymes of the ubiquitin-like proteins"/>
    <property type="match status" value="1"/>
</dbReference>
<dbReference type="InterPro" id="IPR035985">
    <property type="entry name" value="Ubiquitin-activating_enz"/>
</dbReference>
<accession>A0A2T0TXP3</accession>
<dbReference type="GO" id="GO:0061503">
    <property type="term" value="F:tRNA threonylcarbamoyladenosine dehydratase"/>
    <property type="evidence" value="ECO:0007669"/>
    <property type="project" value="TreeGrafter"/>
</dbReference>
<keyword evidence="2" id="KW-0548">Nucleotidyltransferase</keyword>